<comment type="similarity">
    <text evidence="2">Belongs to the virb1 family.</text>
</comment>
<evidence type="ECO:0000313" key="6">
    <source>
        <dbReference type="Proteomes" id="UP000786693"/>
    </source>
</evidence>
<dbReference type="GO" id="GO:0016740">
    <property type="term" value="F:transferase activity"/>
    <property type="evidence" value="ECO:0007669"/>
    <property type="project" value="UniProtKB-KW"/>
</dbReference>
<keyword evidence="5" id="KW-0808">Transferase</keyword>
<dbReference type="CDD" id="cd00254">
    <property type="entry name" value="LT-like"/>
    <property type="match status" value="1"/>
</dbReference>
<gene>
    <name evidence="5" type="ORF">JANAI62_13300</name>
</gene>
<evidence type="ECO:0000259" key="4">
    <source>
        <dbReference type="Pfam" id="PF01464"/>
    </source>
</evidence>
<dbReference type="Gene3D" id="1.10.530.10">
    <property type="match status" value="1"/>
</dbReference>
<dbReference type="PANTHER" id="PTHR37423">
    <property type="entry name" value="SOLUBLE LYTIC MUREIN TRANSGLYCOSYLASE-RELATED"/>
    <property type="match status" value="1"/>
</dbReference>
<organism evidence="5 6">
    <name type="scientific">Jannaschia pagri</name>
    <dbReference type="NCBI Taxonomy" id="2829797"/>
    <lineage>
        <taxon>Bacteria</taxon>
        <taxon>Pseudomonadati</taxon>
        <taxon>Pseudomonadota</taxon>
        <taxon>Alphaproteobacteria</taxon>
        <taxon>Rhodobacterales</taxon>
        <taxon>Roseobacteraceae</taxon>
        <taxon>Jannaschia</taxon>
    </lineage>
</organism>
<keyword evidence="3" id="KW-0732">Signal</keyword>
<dbReference type="PANTHER" id="PTHR37423:SF2">
    <property type="entry name" value="MEMBRANE-BOUND LYTIC MUREIN TRANSGLYCOSYLASE C"/>
    <property type="match status" value="1"/>
</dbReference>
<feature type="signal peptide" evidence="3">
    <location>
        <begin position="1"/>
        <end position="17"/>
    </location>
</feature>
<name>A0ABQ4NKT7_9RHOB</name>
<keyword evidence="6" id="KW-1185">Reference proteome</keyword>
<evidence type="ECO:0000256" key="1">
    <source>
        <dbReference type="ARBA" id="ARBA00007734"/>
    </source>
</evidence>
<evidence type="ECO:0000256" key="2">
    <source>
        <dbReference type="ARBA" id="ARBA00009387"/>
    </source>
</evidence>
<sequence length="295" mass="32217">MVRLLLILCVFALPLRADPPPQISCSDGVDAPRHCIRAAHFAEDVCTQIDAEARQHGLPPAFFARLLWQESRFDPNAVSPANAKGIAQFIDSTARLRKLSDPFNPAEAIARSAEYLGEMTRRYGSLGMAAIGYNGGERRAEGWQARTGGLARETIDYVRIITGHTAETWRDAPPEDADFALDGETPFLTACVAMAAKRRVTPLRPSQPPPPRFSPWGVQVAYGLNATAARAAYDRLSRACRRAAPATRLELVPQARRGTRTSILAVRIGADSRREAMRLCGAISDAGCSCRAYRN</sequence>
<reference evidence="5 6" key="1">
    <citation type="submission" date="2021-05" db="EMBL/GenBank/DDBJ databases">
        <title>Bacteria Genome sequencing.</title>
        <authorList>
            <person name="Takabe Y."/>
            <person name="Nakajima Y."/>
            <person name="Suzuki S."/>
            <person name="Shiozaki T."/>
        </authorList>
    </citation>
    <scope>NUCLEOTIDE SEQUENCE [LARGE SCALE GENOMIC DNA]</scope>
    <source>
        <strain evidence="5 6">AI_62</strain>
    </source>
</reference>
<dbReference type="InterPro" id="IPR008258">
    <property type="entry name" value="Transglycosylase_SLT_dom_1"/>
</dbReference>
<dbReference type="EMBL" id="BPFH01000002">
    <property type="protein sequence ID" value="GIT94707.1"/>
    <property type="molecule type" value="Genomic_DNA"/>
</dbReference>
<evidence type="ECO:0000313" key="5">
    <source>
        <dbReference type="EMBL" id="GIT94707.1"/>
    </source>
</evidence>
<comment type="caution">
    <text evidence="5">The sequence shown here is derived from an EMBL/GenBank/DDBJ whole genome shotgun (WGS) entry which is preliminary data.</text>
</comment>
<dbReference type="InterPro" id="IPR023346">
    <property type="entry name" value="Lysozyme-like_dom_sf"/>
</dbReference>
<protein>
    <submittedName>
        <fullName evidence="5">Glycosyl transferase</fullName>
    </submittedName>
</protein>
<evidence type="ECO:0000256" key="3">
    <source>
        <dbReference type="SAM" id="SignalP"/>
    </source>
</evidence>
<dbReference type="Pfam" id="PF01464">
    <property type="entry name" value="SLT"/>
    <property type="match status" value="1"/>
</dbReference>
<proteinExistence type="inferred from homology"/>
<dbReference type="RefSeq" id="WP_220748223.1">
    <property type="nucleotide sequence ID" value="NZ_BPFH01000002.1"/>
</dbReference>
<comment type="similarity">
    <text evidence="1">Belongs to the transglycosylase Slt family.</text>
</comment>
<accession>A0ABQ4NKT7</accession>
<feature type="chain" id="PRO_5047204175" evidence="3">
    <location>
        <begin position="18"/>
        <end position="295"/>
    </location>
</feature>
<dbReference type="SUPFAM" id="SSF53955">
    <property type="entry name" value="Lysozyme-like"/>
    <property type="match status" value="1"/>
</dbReference>
<feature type="domain" description="Transglycosylase SLT" evidence="4">
    <location>
        <begin position="49"/>
        <end position="152"/>
    </location>
</feature>
<dbReference type="Proteomes" id="UP000786693">
    <property type="component" value="Unassembled WGS sequence"/>
</dbReference>